<reference evidence="1 2" key="1">
    <citation type="submission" date="2024-11" db="EMBL/GenBank/DDBJ databases">
        <title>A near-complete genome assembly of Cinchona calisaya.</title>
        <authorList>
            <person name="Lian D.C."/>
            <person name="Zhao X.W."/>
            <person name="Wei L."/>
        </authorList>
    </citation>
    <scope>NUCLEOTIDE SEQUENCE [LARGE SCALE GENOMIC DNA]</scope>
    <source>
        <tissue evidence="1">Nenye</tissue>
    </source>
</reference>
<organism evidence="1 2">
    <name type="scientific">Cinchona calisaya</name>
    <dbReference type="NCBI Taxonomy" id="153742"/>
    <lineage>
        <taxon>Eukaryota</taxon>
        <taxon>Viridiplantae</taxon>
        <taxon>Streptophyta</taxon>
        <taxon>Embryophyta</taxon>
        <taxon>Tracheophyta</taxon>
        <taxon>Spermatophyta</taxon>
        <taxon>Magnoliopsida</taxon>
        <taxon>eudicotyledons</taxon>
        <taxon>Gunneridae</taxon>
        <taxon>Pentapetalae</taxon>
        <taxon>asterids</taxon>
        <taxon>lamiids</taxon>
        <taxon>Gentianales</taxon>
        <taxon>Rubiaceae</taxon>
        <taxon>Cinchonoideae</taxon>
        <taxon>Cinchoneae</taxon>
        <taxon>Cinchona</taxon>
    </lineage>
</organism>
<keyword evidence="2" id="KW-1185">Reference proteome</keyword>
<evidence type="ECO:0000313" key="1">
    <source>
        <dbReference type="EMBL" id="KAL3501336.1"/>
    </source>
</evidence>
<gene>
    <name evidence="1" type="ORF">ACH5RR_035785</name>
</gene>
<proteinExistence type="predicted"/>
<dbReference type="AlphaFoldDB" id="A0ABD2Y199"/>
<dbReference type="Proteomes" id="UP001630127">
    <property type="component" value="Unassembled WGS sequence"/>
</dbReference>
<sequence>MASSIWSSAFRSYDPPDELFGLTVDSKPRKLASGALKTKSWFGPNSQYFRELPCPSCRGRVILHSLNAKTGLYSNRMEIIHSNPLLCAQRVAAIKIDSSQVIYVARRYITEEHGGSKNRMNDEGQSQKNITVVYVDRLGTVAGLAPKLRWKKSVLLLQARILLPLGGVTPAACA</sequence>
<protein>
    <submittedName>
        <fullName evidence="1">Uncharacterized protein</fullName>
    </submittedName>
</protein>
<accession>A0ABD2Y199</accession>
<evidence type="ECO:0000313" key="2">
    <source>
        <dbReference type="Proteomes" id="UP001630127"/>
    </source>
</evidence>
<dbReference type="EMBL" id="JBJUIK010000015">
    <property type="protein sequence ID" value="KAL3501336.1"/>
    <property type="molecule type" value="Genomic_DNA"/>
</dbReference>
<comment type="caution">
    <text evidence="1">The sequence shown here is derived from an EMBL/GenBank/DDBJ whole genome shotgun (WGS) entry which is preliminary data.</text>
</comment>
<name>A0ABD2Y199_9GENT</name>